<dbReference type="InterPro" id="IPR036291">
    <property type="entry name" value="NAD(P)-bd_dom_sf"/>
</dbReference>
<dbReference type="Gene3D" id="3.40.50.720">
    <property type="entry name" value="NAD(P)-binding Rossmann-like Domain"/>
    <property type="match status" value="1"/>
</dbReference>
<evidence type="ECO:0000313" key="5">
    <source>
        <dbReference type="Proteomes" id="UP000315115"/>
    </source>
</evidence>
<dbReference type="Proteomes" id="UP000315115">
    <property type="component" value="Chromosome 1"/>
</dbReference>
<organism evidence="4 5">
    <name type="scientific">Vibrio rotiferianus</name>
    <dbReference type="NCBI Taxonomy" id="190895"/>
    <lineage>
        <taxon>Bacteria</taxon>
        <taxon>Pseudomonadati</taxon>
        <taxon>Pseudomonadota</taxon>
        <taxon>Gammaproteobacteria</taxon>
        <taxon>Vibrionales</taxon>
        <taxon>Vibrionaceae</taxon>
        <taxon>Vibrio</taxon>
    </lineage>
</organism>
<evidence type="ECO:0000256" key="1">
    <source>
        <dbReference type="ARBA" id="ARBA00006484"/>
    </source>
</evidence>
<evidence type="ECO:0000256" key="3">
    <source>
        <dbReference type="RuleBase" id="RU000363"/>
    </source>
</evidence>
<reference evidence="5" key="1">
    <citation type="submission" date="2019-07" db="EMBL/GenBank/DDBJ databases">
        <title>Complete Genome Sequences of Vibrion rotiferianus strain AM7.</title>
        <authorList>
            <person name="Miyazaki K."/>
            <person name="Wiseschart A."/>
            <person name="Pootanakit K."/>
            <person name="Ishimori K."/>
            <person name="Kitahara K."/>
        </authorList>
    </citation>
    <scope>NUCLEOTIDE SEQUENCE [LARGE SCALE GENOMIC DNA]</scope>
    <source>
        <strain evidence="5">AM7</strain>
    </source>
</reference>
<dbReference type="GO" id="GO:0016616">
    <property type="term" value="F:oxidoreductase activity, acting on the CH-OH group of donors, NAD or NADP as acceptor"/>
    <property type="evidence" value="ECO:0007669"/>
    <property type="project" value="TreeGrafter"/>
</dbReference>
<dbReference type="PRINTS" id="PR00081">
    <property type="entry name" value="GDHRDH"/>
</dbReference>
<dbReference type="EMBL" id="AP019798">
    <property type="protein sequence ID" value="BBL88723.1"/>
    <property type="molecule type" value="Genomic_DNA"/>
</dbReference>
<dbReference type="AlphaFoldDB" id="A0A510I4S3"/>
<accession>A0A510I4S3</accession>
<dbReference type="PRINTS" id="PR00080">
    <property type="entry name" value="SDRFAMILY"/>
</dbReference>
<dbReference type="PANTHER" id="PTHR42760:SF133">
    <property type="entry name" value="3-OXOACYL-[ACYL-CARRIER-PROTEIN] REDUCTASE"/>
    <property type="match status" value="1"/>
</dbReference>
<keyword evidence="2" id="KW-0560">Oxidoreductase</keyword>
<dbReference type="RefSeq" id="WP_138941115.1">
    <property type="nucleotide sequence ID" value="NZ_AP019798.1"/>
</dbReference>
<evidence type="ECO:0000256" key="2">
    <source>
        <dbReference type="ARBA" id="ARBA00023002"/>
    </source>
</evidence>
<dbReference type="InterPro" id="IPR002347">
    <property type="entry name" value="SDR_fam"/>
</dbReference>
<gene>
    <name evidence="4" type="ORF">VroAM7_13760</name>
</gene>
<dbReference type="SUPFAM" id="SSF51735">
    <property type="entry name" value="NAD(P)-binding Rossmann-fold domains"/>
    <property type="match status" value="1"/>
</dbReference>
<dbReference type="PANTHER" id="PTHR42760">
    <property type="entry name" value="SHORT-CHAIN DEHYDROGENASES/REDUCTASES FAMILY MEMBER"/>
    <property type="match status" value="1"/>
</dbReference>
<proteinExistence type="inferred from homology"/>
<dbReference type="CDD" id="cd05233">
    <property type="entry name" value="SDR_c"/>
    <property type="match status" value="1"/>
</dbReference>
<sequence length="233" mass="25367">MNKTVLITGASGGIGNEICRQFLAESYEVVALARTFHDFEFLDDERVNCIEFDLTNLSSIPSLIADLPVIDVLVNNAGVMVSAPYDDYPATMRELTLKVNLEAPIILMTEVAKKMKEQGYGRIVNNTSIAGQVGHPDVWYGVTKSGLLNATKSFAKLLGSYGITVNAIASGPVITSMMESIDQDRLDHIKASTLTGRFAYPTEVAKTICWLGLHSPDYINGSCIDLNDGVLMR</sequence>
<dbReference type="Pfam" id="PF00106">
    <property type="entry name" value="adh_short"/>
    <property type="match status" value="1"/>
</dbReference>
<evidence type="ECO:0000313" key="4">
    <source>
        <dbReference type="EMBL" id="BBL88723.1"/>
    </source>
</evidence>
<name>A0A510I4S3_9VIBR</name>
<comment type="similarity">
    <text evidence="1 3">Belongs to the short-chain dehydrogenases/reductases (SDR) family.</text>
</comment>
<protein>
    <submittedName>
        <fullName evidence="4">Beta-ketoacyl-ACP reductase</fullName>
    </submittedName>
</protein>